<evidence type="ECO:0000313" key="2">
    <source>
        <dbReference type="EMBL" id="OEU07955.1"/>
    </source>
</evidence>
<dbReference type="EMBL" id="KV784383">
    <property type="protein sequence ID" value="OEU07955.1"/>
    <property type="molecule type" value="Genomic_DNA"/>
</dbReference>
<protein>
    <submittedName>
        <fullName evidence="2">Uncharacterized protein</fullName>
    </submittedName>
</protein>
<dbReference type="KEGG" id="fcy:FRACYDRAFT_250626"/>
<proteinExistence type="predicted"/>
<feature type="region of interest" description="Disordered" evidence="1">
    <location>
        <begin position="186"/>
        <end position="216"/>
    </location>
</feature>
<name>A0A1E7EQ13_9STRA</name>
<evidence type="ECO:0000256" key="1">
    <source>
        <dbReference type="SAM" id="MobiDB-lite"/>
    </source>
</evidence>
<feature type="compositionally biased region" description="Low complexity" evidence="1">
    <location>
        <begin position="134"/>
        <end position="145"/>
    </location>
</feature>
<dbReference type="Proteomes" id="UP000095751">
    <property type="component" value="Unassembled WGS sequence"/>
</dbReference>
<dbReference type="InParanoid" id="A0A1E7EQ13"/>
<reference evidence="2 3" key="1">
    <citation type="submission" date="2016-09" db="EMBL/GenBank/DDBJ databases">
        <title>Extensive genetic diversity and differential bi-allelic expression allows diatom success in the polar Southern Ocean.</title>
        <authorList>
            <consortium name="DOE Joint Genome Institute"/>
            <person name="Mock T."/>
            <person name="Otillar R.P."/>
            <person name="Strauss J."/>
            <person name="Dupont C."/>
            <person name="Frickenhaus S."/>
            <person name="Maumus F."/>
            <person name="Mcmullan M."/>
            <person name="Sanges R."/>
            <person name="Schmutz J."/>
            <person name="Toseland A."/>
            <person name="Valas R."/>
            <person name="Veluchamy A."/>
            <person name="Ward B.J."/>
            <person name="Allen A."/>
            <person name="Barry K."/>
            <person name="Falciatore A."/>
            <person name="Ferrante M."/>
            <person name="Fortunato A.E."/>
            <person name="Gloeckner G."/>
            <person name="Gruber A."/>
            <person name="Hipkin R."/>
            <person name="Janech M."/>
            <person name="Kroth P."/>
            <person name="Leese F."/>
            <person name="Lindquist E."/>
            <person name="Lyon B.R."/>
            <person name="Martin J."/>
            <person name="Mayer C."/>
            <person name="Parker M."/>
            <person name="Quesneville H."/>
            <person name="Raymond J."/>
            <person name="Uhlig C."/>
            <person name="Valentin K.U."/>
            <person name="Worden A.Z."/>
            <person name="Armbrust E.V."/>
            <person name="Bowler C."/>
            <person name="Green B."/>
            <person name="Moulton V."/>
            <person name="Van Oosterhout C."/>
            <person name="Grigoriev I."/>
        </authorList>
    </citation>
    <scope>NUCLEOTIDE SEQUENCE [LARGE SCALE GENOMIC DNA]</scope>
    <source>
        <strain evidence="2 3">CCMP1102</strain>
    </source>
</reference>
<evidence type="ECO:0000313" key="3">
    <source>
        <dbReference type="Proteomes" id="UP000095751"/>
    </source>
</evidence>
<feature type="compositionally biased region" description="Low complexity" evidence="1">
    <location>
        <begin position="186"/>
        <end position="196"/>
    </location>
</feature>
<sequence>MALVAADVVFPLPLPLRWGFRKIRPSEHRIPPEHTSIIDVTTTKTNRNSIDIPPPSDSNSSDGGVKVVKVKGGHWGEYTSRNGTTFLKICGWEDIVNKFSIKMKEFLVLLVTTKQAQTQTQTQKQQKDNDDKTTTSTTLSTSSTSGVLLPTTLDVITGLPFDIDTLGRQCGFWQLIVRHQQQQQKQQQKQQQQQQQQEKHENTNEKKNDNRKKMKNIKLNLQRRSKQCGNRIRLDFIIDSDSDGDGAIVNAKDNANDNVDANANANATSSDSMRINLMRVKVARQNYRNAIITAKKITKELDVFLSL</sequence>
<keyword evidence="3" id="KW-1185">Reference proteome</keyword>
<organism evidence="2 3">
    <name type="scientific">Fragilariopsis cylindrus CCMP1102</name>
    <dbReference type="NCBI Taxonomy" id="635003"/>
    <lineage>
        <taxon>Eukaryota</taxon>
        <taxon>Sar</taxon>
        <taxon>Stramenopiles</taxon>
        <taxon>Ochrophyta</taxon>
        <taxon>Bacillariophyta</taxon>
        <taxon>Bacillariophyceae</taxon>
        <taxon>Bacillariophycidae</taxon>
        <taxon>Bacillariales</taxon>
        <taxon>Bacillariaceae</taxon>
        <taxon>Fragilariopsis</taxon>
    </lineage>
</organism>
<dbReference type="AlphaFoldDB" id="A0A1E7EQ13"/>
<feature type="region of interest" description="Disordered" evidence="1">
    <location>
        <begin position="117"/>
        <end position="145"/>
    </location>
</feature>
<feature type="compositionally biased region" description="Basic and acidic residues" evidence="1">
    <location>
        <begin position="197"/>
        <end position="208"/>
    </location>
</feature>
<gene>
    <name evidence="2" type="ORF">FRACYDRAFT_250626</name>
</gene>
<accession>A0A1E7EQ13</accession>